<feature type="transmembrane region" description="Helical" evidence="5">
    <location>
        <begin position="39"/>
        <end position="62"/>
    </location>
</feature>
<keyword evidence="4 5" id="KW-0472">Membrane</keyword>
<dbReference type="InterPro" id="IPR003339">
    <property type="entry name" value="ABC/ECF_trnsptr_transmembrane"/>
</dbReference>
<evidence type="ECO:0000313" key="6">
    <source>
        <dbReference type="EMBL" id="SFR64311.1"/>
    </source>
</evidence>
<dbReference type="PANTHER" id="PTHR33514:SF13">
    <property type="entry name" value="PROTEIN ABCI12, CHLOROPLASTIC"/>
    <property type="match status" value="1"/>
</dbReference>
<evidence type="ECO:0000313" key="7">
    <source>
        <dbReference type="Proteomes" id="UP000199659"/>
    </source>
</evidence>
<proteinExistence type="predicted"/>
<keyword evidence="7" id="KW-1185">Reference proteome</keyword>
<sequence length="277" mass="31008">MGKERGGDIIIRDITIGQYYPAKSVLHSLDPRVKLAGTFLYIISLFIFESLSGYVLAGLILLLTIKASHVPFSYIVKGLKSVVFVMMFAVFFNVFFSHGQHQLVKYGVISITVEGIELACFMAIRLVYLILGSSLMTFTTTPNQLTDGLEKALAPLNRLKIPVHEIAMMMSIALRFIPILLEEADKIMKAQSARGADFETGNLMTRAKRLVPLLVPLFISAFRRANDLAMAMEARCYRGGEGRTKMKPLKYKRLDYVGYSLVASYLGIVFVIENYII</sequence>
<dbReference type="EMBL" id="FOYZ01000002">
    <property type="protein sequence ID" value="SFR64311.1"/>
    <property type="molecule type" value="Genomic_DNA"/>
</dbReference>
<organism evidence="6 7">
    <name type="scientific">Anaeromicropila populeti</name>
    <dbReference type="NCBI Taxonomy" id="37658"/>
    <lineage>
        <taxon>Bacteria</taxon>
        <taxon>Bacillati</taxon>
        <taxon>Bacillota</taxon>
        <taxon>Clostridia</taxon>
        <taxon>Lachnospirales</taxon>
        <taxon>Lachnospiraceae</taxon>
        <taxon>Anaeromicropila</taxon>
    </lineage>
</organism>
<dbReference type="PANTHER" id="PTHR33514">
    <property type="entry name" value="PROTEIN ABCI12, CHLOROPLASTIC"/>
    <property type="match status" value="1"/>
</dbReference>
<dbReference type="Proteomes" id="UP000199659">
    <property type="component" value="Unassembled WGS sequence"/>
</dbReference>
<evidence type="ECO:0000256" key="1">
    <source>
        <dbReference type="ARBA" id="ARBA00004141"/>
    </source>
</evidence>
<dbReference type="STRING" id="37658.SAMN05661086_00679"/>
<protein>
    <submittedName>
        <fullName evidence="6">Energy-coupling factor transport system permease protein</fullName>
    </submittedName>
</protein>
<evidence type="ECO:0000256" key="3">
    <source>
        <dbReference type="ARBA" id="ARBA00022989"/>
    </source>
</evidence>
<name>A0A1I6IC82_9FIRM</name>
<keyword evidence="3 5" id="KW-1133">Transmembrane helix</keyword>
<comment type="subcellular location">
    <subcellularLocation>
        <location evidence="1">Membrane</location>
        <topology evidence="1">Multi-pass membrane protein</topology>
    </subcellularLocation>
</comment>
<dbReference type="AlphaFoldDB" id="A0A1I6IC82"/>
<feature type="transmembrane region" description="Helical" evidence="5">
    <location>
        <begin position="256"/>
        <end position="276"/>
    </location>
</feature>
<dbReference type="CDD" id="cd16914">
    <property type="entry name" value="EcfT"/>
    <property type="match status" value="1"/>
</dbReference>
<reference evidence="6 7" key="1">
    <citation type="submission" date="2016-10" db="EMBL/GenBank/DDBJ databases">
        <authorList>
            <person name="de Groot N.N."/>
        </authorList>
    </citation>
    <scope>NUCLEOTIDE SEQUENCE [LARGE SCALE GENOMIC DNA]</scope>
    <source>
        <strain evidence="6 7">743A</strain>
    </source>
</reference>
<keyword evidence="2 5" id="KW-0812">Transmembrane</keyword>
<feature type="transmembrane region" description="Helical" evidence="5">
    <location>
        <begin position="108"/>
        <end position="131"/>
    </location>
</feature>
<dbReference type="Pfam" id="PF02361">
    <property type="entry name" value="CbiQ"/>
    <property type="match status" value="1"/>
</dbReference>
<evidence type="ECO:0000256" key="2">
    <source>
        <dbReference type="ARBA" id="ARBA00022692"/>
    </source>
</evidence>
<evidence type="ECO:0000256" key="5">
    <source>
        <dbReference type="SAM" id="Phobius"/>
    </source>
</evidence>
<dbReference type="GO" id="GO:0005886">
    <property type="term" value="C:plasma membrane"/>
    <property type="evidence" value="ECO:0007669"/>
    <property type="project" value="TreeGrafter"/>
</dbReference>
<evidence type="ECO:0000256" key="4">
    <source>
        <dbReference type="ARBA" id="ARBA00023136"/>
    </source>
</evidence>
<gene>
    <name evidence="6" type="ORF">SAMN05661086_00679</name>
</gene>
<feature type="transmembrane region" description="Helical" evidence="5">
    <location>
        <begin position="74"/>
        <end position="96"/>
    </location>
</feature>
<accession>A0A1I6IC82</accession>